<dbReference type="CDD" id="cd18186">
    <property type="entry name" value="BTB_POZ_ZBTB_KLHL-like"/>
    <property type="match status" value="1"/>
</dbReference>
<dbReference type="Gene3D" id="3.30.710.10">
    <property type="entry name" value="Potassium Channel Kv1.1, Chain A"/>
    <property type="match status" value="2"/>
</dbReference>
<proteinExistence type="predicted"/>
<evidence type="ECO:0000259" key="3">
    <source>
        <dbReference type="PROSITE" id="PS50144"/>
    </source>
</evidence>
<dbReference type="Gene3D" id="2.60.210.10">
    <property type="entry name" value="Apoptosis, Tumor Necrosis Factor Receptor Associated Protein 2, Chain A"/>
    <property type="match status" value="1"/>
</dbReference>
<feature type="region of interest" description="Disordered" evidence="1">
    <location>
        <begin position="320"/>
        <end position="342"/>
    </location>
</feature>
<dbReference type="InterPro" id="IPR000210">
    <property type="entry name" value="BTB/POZ_dom"/>
</dbReference>
<dbReference type="GO" id="GO:0030163">
    <property type="term" value="P:protein catabolic process"/>
    <property type="evidence" value="ECO:0007669"/>
    <property type="project" value="UniProtKB-ARBA"/>
</dbReference>
<feature type="domain" description="BTB" evidence="2">
    <location>
        <begin position="469"/>
        <end position="536"/>
    </location>
</feature>
<dbReference type="InterPro" id="IPR011333">
    <property type="entry name" value="SKP1/BTB/POZ_sf"/>
</dbReference>
<name>A0AAV2BYU5_9ARAC</name>
<sequence>MKDRALSALAVSLRQKGVNMLNGRQEVAFLWHIENNSFFNYEKGEALWSPHFKPQGLEGTVWYLRLFSRGARNEHKVFISLYLRRLSNYGPEHFSLKFELSILAEDGSALSSEEYDHTFENCGYMGNVDFLKIDKSLYLRNFPRDVLSVRCKMWRGEGEVHIEAPICARTRIIVENISFRHEVDNFSTLKPNQKHTIQIPSPSKRECFVTSSLYFTVDSCRDGEMMVEITSPADSYILRKRRISLLQFGNLICCGEDDKHFDVEKKDIRKLPLSLTRQDILKKKYLPDDKLILFCECSFSTDQVYQEIGETPVEMPIDAEKQRNSQEPSKNTSKNNSNTSKYPSALEDMKSFYMNKCLTDVELKTETKSFPAHKMVPCARSPVVHRRQEILSRKSEYLPDDKLSLRYECSFSTGLELNQIEESQIEMSFAKRSDDQEPTKKDGNPLEKASQYRSVSEDIKALYINKSFTDVLVKTKSKSFPVHKLVLCVRSSVFQRMLTNDMKERNTASIEVDDLGDDVVQQLLLFLYTDTVQNLEWALATRLYYAADKYEIGRLKAVCSSFLVEHLTPATAGELLLLADTYSDGDLKKVVEDFILDHEKAVFGSKECGKS</sequence>
<dbReference type="Pfam" id="PF22486">
    <property type="entry name" value="MATH_2"/>
    <property type="match status" value="1"/>
</dbReference>
<dbReference type="EMBL" id="CAXIEN010000592">
    <property type="protein sequence ID" value="CAL1300936.1"/>
    <property type="molecule type" value="Genomic_DNA"/>
</dbReference>
<feature type="compositionally biased region" description="Basic and acidic residues" evidence="1">
    <location>
        <begin position="429"/>
        <end position="445"/>
    </location>
</feature>
<feature type="compositionally biased region" description="Low complexity" evidence="1">
    <location>
        <begin position="329"/>
        <end position="341"/>
    </location>
</feature>
<evidence type="ECO:0000313" key="5">
    <source>
        <dbReference type="Proteomes" id="UP001497382"/>
    </source>
</evidence>
<dbReference type="InterPro" id="IPR008974">
    <property type="entry name" value="TRAF-like"/>
</dbReference>
<reference evidence="4 5" key="1">
    <citation type="submission" date="2024-04" db="EMBL/GenBank/DDBJ databases">
        <authorList>
            <person name="Rising A."/>
            <person name="Reimegard J."/>
            <person name="Sonavane S."/>
            <person name="Akerstrom W."/>
            <person name="Nylinder S."/>
            <person name="Hedman E."/>
            <person name="Kallberg Y."/>
        </authorList>
    </citation>
    <scope>NUCLEOTIDE SEQUENCE [LARGE SCALE GENOMIC DNA]</scope>
</reference>
<dbReference type="PANTHER" id="PTHR24413">
    <property type="entry name" value="SPECKLE-TYPE POZ PROTEIN"/>
    <property type="match status" value="1"/>
</dbReference>
<organism evidence="4 5">
    <name type="scientific">Larinioides sclopetarius</name>
    <dbReference type="NCBI Taxonomy" id="280406"/>
    <lineage>
        <taxon>Eukaryota</taxon>
        <taxon>Metazoa</taxon>
        <taxon>Ecdysozoa</taxon>
        <taxon>Arthropoda</taxon>
        <taxon>Chelicerata</taxon>
        <taxon>Arachnida</taxon>
        <taxon>Araneae</taxon>
        <taxon>Araneomorphae</taxon>
        <taxon>Entelegynae</taxon>
        <taxon>Araneoidea</taxon>
        <taxon>Araneidae</taxon>
        <taxon>Larinioides</taxon>
    </lineage>
</organism>
<accession>A0AAV2BYU5</accession>
<dbReference type="InterPro" id="IPR002083">
    <property type="entry name" value="MATH/TRAF_dom"/>
</dbReference>
<evidence type="ECO:0000256" key="1">
    <source>
        <dbReference type="SAM" id="MobiDB-lite"/>
    </source>
</evidence>
<feature type="region of interest" description="Disordered" evidence="1">
    <location>
        <begin position="429"/>
        <end position="452"/>
    </location>
</feature>
<dbReference type="SUPFAM" id="SSF49599">
    <property type="entry name" value="TRAF domain-like"/>
    <property type="match status" value="1"/>
</dbReference>
<feature type="domain" description="MATH" evidence="3">
    <location>
        <begin position="26"/>
        <end position="153"/>
    </location>
</feature>
<comment type="caution">
    <text evidence="4">The sequence shown here is derived from an EMBL/GenBank/DDBJ whole genome shotgun (WGS) entry which is preliminary data.</text>
</comment>
<keyword evidence="5" id="KW-1185">Reference proteome</keyword>
<dbReference type="SUPFAM" id="SSF54695">
    <property type="entry name" value="POZ domain"/>
    <property type="match status" value="2"/>
</dbReference>
<evidence type="ECO:0000259" key="2">
    <source>
        <dbReference type="PROSITE" id="PS50097"/>
    </source>
</evidence>
<dbReference type="AlphaFoldDB" id="A0AAV2BYU5"/>
<dbReference type="SMART" id="SM00225">
    <property type="entry name" value="BTB"/>
    <property type="match status" value="1"/>
</dbReference>
<protein>
    <recommendedName>
        <fullName evidence="6">Speckle-type POZ protein</fullName>
    </recommendedName>
</protein>
<dbReference type="Proteomes" id="UP001497382">
    <property type="component" value="Unassembled WGS sequence"/>
</dbReference>
<gene>
    <name evidence="4" type="ORF">LARSCL_LOCUS22210</name>
</gene>
<dbReference type="PROSITE" id="PS50144">
    <property type="entry name" value="MATH"/>
    <property type="match status" value="1"/>
</dbReference>
<dbReference type="PROSITE" id="PS50097">
    <property type="entry name" value="BTB"/>
    <property type="match status" value="1"/>
</dbReference>
<evidence type="ECO:0000313" key="4">
    <source>
        <dbReference type="EMBL" id="CAL1300936.1"/>
    </source>
</evidence>
<dbReference type="Pfam" id="PF00651">
    <property type="entry name" value="BTB"/>
    <property type="match status" value="1"/>
</dbReference>
<evidence type="ECO:0008006" key="6">
    <source>
        <dbReference type="Google" id="ProtNLM"/>
    </source>
</evidence>